<protein>
    <submittedName>
        <fullName evidence="5">Far upstream element-binding protein</fullName>
    </submittedName>
</protein>
<dbReference type="Pfam" id="PF00013">
    <property type="entry name" value="KH_1"/>
    <property type="match status" value="2"/>
</dbReference>
<feature type="compositionally biased region" description="Basic and acidic residues" evidence="3">
    <location>
        <begin position="82"/>
        <end position="96"/>
    </location>
</feature>
<feature type="compositionally biased region" description="Polar residues" evidence="3">
    <location>
        <begin position="348"/>
        <end position="362"/>
    </location>
</feature>
<feature type="compositionally biased region" description="Pro residues" evidence="3">
    <location>
        <begin position="509"/>
        <end position="519"/>
    </location>
</feature>
<feature type="compositionally biased region" description="Polar residues" evidence="3">
    <location>
        <begin position="683"/>
        <end position="701"/>
    </location>
</feature>
<keyword evidence="2" id="KW-0694">RNA-binding</keyword>
<dbReference type="Gene3D" id="3.30.1370.10">
    <property type="entry name" value="K Homology domain, type 1"/>
    <property type="match status" value="2"/>
</dbReference>
<dbReference type="GO" id="GO:0010468">
    <property type="term" value="P:regulation of gene expression"/>
    <property type="evidence" value="ECO:0000318"/>
    <property type="project" value="GO_Central"/>
</dbReference>
<accession>A0A0K9NLP2</accession>
<dbReference type="OMA" id="RPYGMQQ"/>
<proteinExistence type="predicted"/>
<keyword evidence="6" id="KW-1185">Reference proteome</keyword>
<dbReference type="PANTHER" id="PTHR10288">
    <property type="entry name" value="KH DOMAIN CONTAINING RNA BINDING PROTEIN"/>
    <property type="match status" value="1"/>
</dbReference>
<reference evidence="6" key="1">
    <citation type="journal article" date="2016" name="Nature">
        <title>The genome of the seagrass Zostera marina reveals angiosperm adaptation to the sea.</title>
        <authorList>
            <person name="Olsen J.L."/>
            <person name="Rouze P."/>
            <person name="Verhelst B."/>
            <person name="Lin Y.-C."/>
            <person name="Bayer T."/>
            <person name="Collen J."/>
            <person name="Dattolo E."/>
            <person name="De Paoli E."/>
            <person name="Dittami S."/>
            <person name="Maumus F."/>
            <person name="Michel G."/>
            <person name="Kersting A."/>
            <person name="Lauritano C."/>
            <person name="Lohaus R."/>
            <person name="Toepel M."/>
            <person name="Tonon T."/>
            <person name="Vanneste K."/>
            <person name="Amirebrahimi M."/>
            <person name="Brakel J."/>
            <person name="Bostroem C."/>
            <person name="Chovatia M."/>
            <person name="Grimwood J."/>
            <person name="Jenkins J.W."/>
            <person name="Jueterbock A."/>
            <person name="Mraz A."/>
            <person name="Stam W.T."/>
            <person name="Tice H."/>
            <person name="Bornberg-Bauer E."/>
            <person name="Green P.J."/>
            <person name="Pearson G.A."/>
            <person name="Procaccini G."/>
            <person name="Duarte C.M."/>
            <person name="Schmutz J."/>
            <person name="Reusch T.B.H."/>
            <person name="Van de Peer Y."/>
        </authorList>
    </citation>
    <scope>NUCLEOTIDE SEQUENCE [LARGE SCALE GENOMIC DNA]</scope>
    <source>
        <strain evidence="6">cv. Finnish</strain>
    </source>
</reference>
<feature type="compositionally biased region" description="Low complexity" evidence="3">
    <location>
        <begin position="452"/>
        <end position="470"/>
    </location>
</feature>
<evidence type="ECO:0000313" key="5">
    <source>
        <dbReference type="EMBL" id="KMZ57656.1"/>
    </source>
</evidence>
<name>A0A0K9NLP2_ZOSMR</name>
<feature type="compositionally biased region" description="Polar residues" evidence="3">
    <location>
        <begin position="528"/>
        <end position="542"/>
    </location>
</feature>
<evidence type="ECO:0000259" key="4">
    <source>
        <dbReference type="SMART" id="SM00322"/>
    </source>
</evidence>
<feature type="domain" description="K Homology" evidence="4">
    <location>
        <begin position="267"/>
        <end position="341"/>
    </location>
</feature>
<dbReference type="Proteomes" id="UP000036987">
    <property type="component" value="Unassembled WGS sequence"/>
</dbReference>
<feature type="compositionally biased region" description="Low complexity" evidence="3">
    <location>
        <begin position="394"/>
        <end position="412"/>
    </location>
</feature>
<dbReference type="PROSITE" id="PS50084">
    <property type="entry name" value="KH_TYPE_1"/>
    <property type="match status" value="2"/>
</dbReference>
<dbReference type="SMART" id="SM00322">
    <property type="entry name" value="KH"/>
    <property type="match status" value="2"/>
</dbReference>
<sequence>MAEFEEGTIPAVSPKASVEKAPVEGEAVAVEVVEPVVASVEPDHKRKHEYDEVQAKLDETEGTGVAPVPSEVDGDGLTNGTGEKEIDPVDPVDFKDDECNASKRQKLLAEPEPKPAMFDYDLNQENDETKEVHVVSNGNVSTSDNSEQISVEKNEKIPPLVLEQENMDGTESNDSSRKIIVPNAKVGVLIGKSGDTIRLLQHNSGAKIQITRDSDADPNVPTRPVELIGTLESINKAEKLIKDVIAEADAGGSPALVARGFGTPKSGAEQLEIQVPNDKVGLIIGKGGDTIKSLQTRSGARIQLIPQHLPEGDTSKSRIVRISGNKKQIEIATEMVEEVMNQLPGRPSSYSGAYSQQTQRHQVQGPPPPSHWGPRAMLPQNVSGYDYQQRGMYSSQNQYPSYGGYQQQQPPRGGYGGWDQRSSQAPSQPRGAYDYYGHGGPPVESQASHHSGPPGNYYGQPQGPGYGQPTQYPPPVPSQHNYGQHGQGYVEPKYDNQPPSQQQMYGPQQPGPYSQPPPQSGYQPPYNRPNSGVPSHVPQSYVQPRPNLSADQMYQAPTPSGYGSVPSQQPYPFVAGAQPIPAAYNQSYAGSVDGGYMQQPSTGYPQQGGPVPQQGFAPTGQVVPTTYPHIPAPAVGYNQYPQPVQAQTQPTQTQVPSQPNYNEQSVPTTGYAAPVVPTAQTANLPTPNVVNPTGYDQSAQAQPVYGNYPPGSGASVGYT</sequence>
<evidence type="ECO:0000256" key="3">
    <source>
        <dbReference type="SAM" id="MobiDB-lite"/>
    </source>
</evidence>
<feature type="region of interest" description="Disordered" evidence="3">
    <location>
        <begin position="55"/>
        <end position="96"/>
    </location>
</feature>
<dbReference type="EMBL" id="LFYR01002038">
    <property type="protein sequence ID" value="KMZ57656.1"/>
    <property type="molecule type" value="Genomic_DNA"/>
</dbReference>
<keyword evidence="1" id="KW-0677">Repeat</keyword>
<dbReference type="InterPro" id="IPR036612">
    <property type="entry name" value="KH_dom_type_1_sf"/>
</dbReference>
<evidence type="ECO:0000256" key="1">
    <source>
        <dbReference type="ARBA" id="ARBA00022737"/>
    </source>
</evidence>
<dbReference type="InterPro" id="IPR004087">
    <property type="entry name" value="KH_dom"/>
</dbReference>
<dbReference type="STRING" id="29655.A0A0K9NLP2"/>
<dbReference type="CDD" id="cd00105">
    <property type="entry name" value="KH-I"/>
    <property type="match status" value="2"/>
</dbReference>
<organism evidence="5 6">
    <name type="scientific">Zostera marina</name>
    <name type="common">Eelgrass</name>
    <dbReference type="NCBI Taxonomy" id="29655"/>
    <lineage>
        <taxon>Eukaryota</taxon>
        <taxon>Viridiplantae</taxon>
        <taxon>Streptophyta</taxon>
        <taxon>Embryophyta</taxon>
        <taxon>Tracheophyta</taxon>
        <taxon>Spermatophyta</taxon>
        <taxon>Magnoliopsida</taxon>
        <taxon>Liliopsida</taxon>
        <taxon>Zosteraceae</taxon>
        <taxon>Zostera</taxon>
    </lineage>
</organism>
<feature type="region of interest" description="Disordered" evidence="3">
    <location>
        <begin position="343"/>
        <end position="380"/>
    </location>
</feature>
<comment type="caution">
    <text evidence="5">The sequence shown here is derived from an EMBL/GenBank/DDBJ whole genome shotgun (WGS) entry which is preliminary data.</text>
</comment>
<dbReference type="SUPFAM" id="SSF54791">
    <property type="entry name" value="Eukaryotic type KH-domain (KH-domain type I)"/>
    <property type="match status" value="2"/>
</dbReference>
<dbReference type="GO" id="GO:0003729">
    <property type="term" value="F:mRNA binding"/>
    <property type="evidence" value="ECO:0000318"/>
    <property type="project" value="GO_Central"/>
</dbReference>
<feature type="region of interest" description="Disordered" evidence="3">
    <location>
        <begin position="683"/>
        <end position="719"/>
    </location>
</feature>
<gene>
    <name evidence="5" type="ORF">ZOSMA_83G00320</name>
</gene>
<dbReference type="InterPro" id="IPR004088">
    <property type="entry name" value="KH_dom_type_1"/>
</dbReference>
<dbReference type="AlphaFoldDB" id="A0A0K9NLP2"/>
<feature type="region of interest" description="Disordered" evidence="3">
    <location>
        <begin position="1"/>
        <end position="21"/>
    </location>
</feature>
<feature type="domain" description="K Homology" evidence="4">
    <location>
        <begin position="173"/>
        <end position="246"/>
    </location>
</feature>
<dbReference type="OrthoDB" id="784898at2759"/>
<evidence type="ECO:0000256" key="2">
    <source>
        <dbReference type="PROSITE-ProRule" id="PRU00117"/>
    </source>
</evidence>
<feature type="compositionally biased region" description="Low complexity" evidence="3">
    <location>
        <begin position="497"/>
        <end position="508"/>
    </location>
</feature>
<dbReference type="GO" id="GO:0005737">
    <property type="term" value="C:cytoplasm"/>
    <property type="evidence" value="ECO:0000318"/>
    <property type="project" value="GO_Central"/>
</dbReference>
<feature type="region of interest" description="Disordered" evidence="3">
    <location>
        <begin position="394"/>
        <end position="545"/>
    </location>
</feature>
<evidence type="ECO:0000313" key="6">
    <source>
        <dbReference type="Proteomes" id="UP000036987"/>
    </source>
</evidence>